<evidence type="ECO:0000313" key="10">
    <source>
        <dbReference type="Proteomes" id="UP001620626"/>
    </source>
</evidence>
<evidence type="ECO:0000256" key="5">
    <source>
        <dbReference type="ARBA" id="ARBA00023049"/>
    </source>
</evidence>
<proteinExistence type="predicted"/>
<feature type="active site" evidence="6">
    <location>
        <position position="8"/>
    </location>
</feature>
<evidence type="ECO:0000256" key="4">
    <source>
        <dbReference type="ARBA" id="ARBA00022833"/>
    </source>
</evidence>
<evidence type="ECO:0000256" key="1">
    <source>
        <dbReference type="ARBA" id="ARBA00022670"/>
    </source>
</evidence>
<dbReference type="InterPro" id="IPR001506">
    <property type="entry name" value="Peptidase_M12A"/>
</dbReference>
<comment type="caution">
    <text evidence="9">The sequence shown here is derived from an EMBL/GenBank/DDBJ whole genome shotgun (WGS) entry which is preliminary data.</text>
</comment>
<dbReference type="PROSITE" id="PS00022">
    <property type="entry name" value="EGF_1"/>
    <property type="match status" value="1"/>
</dbReference>
<name>A0ABD2MDQ1_9BILA</name>
<dbReference type="PANTHER" id="PTHR10127:SF780">
    <property type="entry name" value="METALLOENDOPEPTIDASE"/>
    <property type="match status" value="1"/>
</dbReference>
<evidence type="ECO:0000313" key="9">
    <source>
        <dbReference type="EMBL" id="KAL3125655.1"/>
    </source>
</evidence>
<comment type="cofactor">
    <cofactor evidence="6 7">
        <name>Zn(2+)</name>
        <dbReference type="ChEBI" id="CHEBI:29105"/>
    </cofactor>
    <text evidence="6 7">Binds 1 zinc ion per subunit.</text>
</comment>
<dbReference type="GO" id="GO:0006508">
    <property type="term" value="P:proteolysis"/>
    <property type="evidence" value="ECO:0007669"/>
    <property type="project" value="UniProtKB-KW"/>
</dbReference>
<keyword evidence="3 6" id="KW-0378">Hydrolase</keyword>
<feature type="domain" description="Peptidase M12A" evidence="8">
    <location>
        <begin position="1"/>
        <end position="102"/>
    </location>
</feature>
<dbReference type="Proteomes" id="UP001620626">
    <property type="component" value="Unassembled WGS sequence"/>
</dbReference>
<evidence type="ECO:0000256" key="7">
    <source>
        <dbReference type="RuleBase" id="RU361183"/>
    </source>
</evidence>
<feature type="binding site" evidence="6">
    <location>
        <position position="11"/>
    </location>
    <ligand>
        <name>Zn(2+)</name>
        <dbReference type="ChEBI" id="CHEBI:29105"/>
        <note>catalytic</note>
    </ligand>
</feature>
<dbReference type="AlphaFoldDB" id="A0ABD2MDQ1"/>
<evidence type="ECO:0000259" key="8">
    <source>
        <dbReference type="PROSITE" id="PS51864"/>
    </source>
</evidence>
<dbReference type="InterPro" id="IPR024079">
    <property type="entry name" value="MetalloPept_cat_dom_sf"/>
</dbReference>
<keyword evidence="10" id="KW-1185">Reference proteome</keyword>
<keyword evidence="4 6" id="KW-0862">Zinc</keyword>
<dbReference type="EMBL" id="JBICBT010000026">
    <property type="protein sequence ID" value="KAL3125655.1"/>
    <property type="molecule type" value="Genomic_DNA"/>
</dbReference>
<feature type="binding site" evidence="6">
    <location>
        <position position="7"/>
    </location>
    <ligand>
        <name>Zn(2+)</name>
        <dbReference type="ChEBI" id="CHEBI:29105"/>
        <note>catalytic</note>
    </ligand>
</feature>
<comment type="caution">
    <text evidence="6">Lacks conserved residue(s) required for the propagation of feature annotation.</text>
</comment>
<accession>A0ABD2MDQ1</accession>
<gene>
    <name evidence="9" type="ORF">niasHT_001675</name>
</gene>
<organism evidence="9 10">
    <name type="scientific">Heterodera trifolii</name>
    <dbReference type="NCBI Taxonomy" id="157864"/>
    <lineage>
        <taxon>Eukaryota</taxon>
        <taxon>Metazoa</taxon>
        <taxon>Ecdysozoa</taxon>
        <taxon>Nematoda</taxon>
        <taxon>Chromadorea</taxon>
        <taxon>Rhabditida</taxon>
        <taxon>Tylenchina</taxon>
        <taxon>Tylenchomorpha</taxon>
        <taxon>Tylenchoidea</taxon>
        <taxon>Heteroderidae</taxon>
        <taxon>Heteroderinae</taxon>
        <taxon>Heterodera</taxon>
    </lineage>
</organism>
<evidence type="ECO:0000256" key="2">
    <source>
        <dbReference type="ARBA" id="ARBA00022723"/>
    </source>
</evidence>
<protein>
    <recommendedName>
        <fullName evidence="7">Metalloendopeptidase</fullName>
        <ecNumber evidence="7">3.4.24.-</ecNumber>
    </recommendedName>
</protein>
<evidence type="ECO:0000256" key="3">
    <source>
        <dbReference type="ARBA" id="ARBA00022801"/>
    </source>
</evidence>
<keyword evidence="2 6" id="KW-0479">Metal-binding</keyword>
<keyword evidence="1 6" id="KW-0645">Protease</keyword>
<dbReference type="GO" id="GO:0008270">
    <property type="term" value="F:zinc ion binding"/>
    <property type="evidence" value="ECO:0007669"/>
    <property type="project" value="UniProtKB-UniRule"/>
</dbReference>
<reference evidence="9 10" key="1">
    <citation type="submission" date="2024-10" db="EMBL/GenBank/DDBJ databases">
        <authorList>
            <person name="Kim D."/>
        </authorList>
    </citation>
    <scope>NUCLEOTIDE SEQUENCE [LARGE SCALE GENOMIC DNA]</scope>
    <source>
        <strain evidence="9">BH-2024</strain>
    </source>
</reference>
<feature type="binding site" evidence="6">
    <location>
        <position position="17"/>
    </location>
    <ligand>
        <name>Zn(2+)</name>
        <dbReference type="ChEBI" id="CHEBI:29105"/>
        <note>catalytic</note>
    </ligand>
</feature>
<dbReference type="InterPro" id="IPR000742">
    <property type="entry name" value="EGF"/>
</dbReference>
<dbReference type="Gene3D" id="3.40.390.10">
    <property type="entry name" value="Collagenase (Catalytic Domain)"/>
    <property type="match status" value="1"/>
</dbReference>
<dbReference type="GO" id="GO:0004222">
    <property type="term" value="F:metalloendopeptidase activity"/>
    <property type="evidence" value="ECO:0007669"/>
    <property type="project" value="UniProtKB-UniRule"/>
</dbReference>
<dbReference type="EC" id="3.4.24.-" evidence="7"/>
<dbReference type="Pfam" id="PF01400">
    <property type="entry name" value="Astacin"/>
    <property type="match status" value="1"/>
</dbReference>
<sequence length="331" mass="37880">MSVVAGHELMHALGFDHEQSRNDTQNYVIFRKKDEQSEIDPYTQNFGFDYDFGSVMHYGAKGDHKKGLYDRITLPRFYQQTIGQRERISFKDAAIINRIYCKDSCKGHEDKCQNGGYLNPNDCKKCHCPDGYGGQYCDALEENFNCEDLSGIPRELVANQSAVLLKTKAKCAKLCCAASLTDLNANQYKNWIEAEKADMDIVISARNVKLINSSKCVNADNLFAEKRNPGTSGFKCYDAVKHQNYDCSCHGDKKCLAEEKWTDNVFLCPIIKVNGIQIKESRQQEFTDPKDFRYNWTRIKVHCYKAEGSTVNFWGYSKPDTNELIRVDEIH</sequence>
<dbReference type="PRINTS" id="PR00480">
    <property type="entry name" value="ASTACIN"/>
</dbReference>
<dbReference type="SUPFAM" id="SSF55486">
    <property type="entry name" value="Metalloproteases ('zincins'), catalytic domain"/>
    <property type="match status" value="1"/>
</dbReference>
<dbReference type="PROSITE" id="PS01186">
    <property type="entry name" value="EGF_2"/>
    <property type="match status" value="1"/>
</dbReference>
<evidence type="ECO:0000256" key="6">
    <source>
        <dbReference type="PROSITE-ProRule" id="PRU01211"/>
    </source>
</evidence>
<dbReference type="PANTHER" id="PTHR10127">
    <property type="entry name" value="DISCOIDIN, CUB, EGF, LAMININ , AND ZINC METALLOPROTEASE DOMAIN CONTAINING"/>
    <property type="match status" value="1"/>
</dbReference>
<dbReference type="PROSITE" id="PS51864">
    <property type="entry name" value="ASTACIN"/>
    <property type="match status" value="1"/>
</dbReference>
<keyword evidence="5 6" id="KW-0482">Metalloprotease</keyword>